<evidence type="ECO:0000313" key="2">
    <source>
        <dbReference type="EMBL" id="GBN78422.1"/>
    </source>
</evidence>
<dbReference type="EMBL" id="BGPR01018173">
    <property type="protein sequence ID" value="GBN78422.1"/>
    <property type="molecule type" value="Genomic_DNA"/>
</dbReference>
<dbReference type="AlphaFoldDB" id="A0A4Y2RRH4"/>
<accession>A0A4Y2RRH4</accession>
<reference evidence="2 3" key="1">
    <citation type="journal article" date="2019" name="Sci. Rep.">
        <title>Orb-weaving spider Araneus ventricosus genome elucidates the spidroin gene catalogue.</title>
        <authorList>
            <person name="Kono N."/>
            <person name="Nakamura H."/>
            <person name="Ohtoshi R."/>
            <person name="Moran D.A.P."/>
            <person name="Shinohara A."/>
            <person name="Yoshida Y."/>
            <person name="Fujiwara M."/>
            <person name="Mori M."/>
            <person name="Tomita M."/>
            <person name="Arakawa K."/>
        </authorList>
    </citation>
    <scope>NUCLEOTIDE SEQUENCE [LARGE SCALE GENOMIC DNA]</scope>
</reference>
<protein>
    <submittedName>
        <fullName evidence="2">Uncharacterized protein</fullName>
    </submittedName>
</protein>
<dbReference type="Proteomes" id="UP000499080">
    <property type="component" value="Unassembled WGS sequence"/>
</dbReference>
<organism evidence="2 3">
    <name type="scientific">Araneus ventricosus</name>
    <name type="common">Orbweaver spider</name>
    <name type="synonym">Epeira ventricosa</name>
    <dbReference type="NCBI Taxonomy" id="182803"/>
    <lineage>
        <taxon>Eukaryota</taxon>
        <taxon>Metazoa</taxon>
        <taxon>Ecdysozoa</taxon>
        <taxon>Arthropoda</taxon>
        <taxon>Chelicerata</taxon>
        <taxon>Arachnida</taxon>
        <taxon>Araneae</taxon>
        <taxon>Araneomorphae</taxon>
        <taxon>Entelegynae</taxon>
        <taxon>Araneoidea</taxon>
        <taxon>Araneidae</taxon>
        <taxon>Araneus</taxon>
    </lineage>
</organism>
<dbReference type="EMBL" id="BGPR01018172">
    <property type="protein sequence ID" value="GBN78419.1"/>
    <property type="molecule type" value="Genomic_DNA"/>
</dbReference>
<comment type="caution">
    <text evidence="2">The sequence shown here is derived from an EMBL/GenBank/DDBJ whole genome shotgun (WGS) entry which is preliminary data.</text>
</comment>
<keyword evidence="3" id="KW-1185">Reference proteome</keyword>
<evidence type="ECO:0000313" key="1">
    <source>
        <dbReference type="EMBL" id="GBN78419.1"/>
    </source>
</evidence>
<proteinExistence type="predicted"/>
<evidence type="ECO:0000313" key="3">
    <source>
        <dbReference type="Proteomes" id="UP000499080"/>
    </source>
</evidence>
<name>A0A4Y2RRH4_ARAVE</name>
<sequence length="109" mass="12934">MCKWKRNNIKTANDLIVCNKYNTDCMKLNCRKCPSQNRKFIEEELDLDVEQVSINQWNKGKLEENTLEVKHFINELILQLTTLFKHIYNMSSQAKEPEIKKMVYCMVGC</sequence>
<gene>
    <name evidence="1" type="ORF">AVEN_37661_1</name>
    <name evidence="2" type="ORF">AVEN_57597_1</name>
</gene>